<evidence type="ECO:0000313" key="8">
    <source>
        <dbReference type="Proteomes" id="UP000053676"/>
    </source>
</evidence>
<dbReference type="Proteomes" id="UP000053676">
    <property type="component" value="Unassembled WGS sequence"/>
</dbReference>
<accession>W2TLJ1</accession>
<evidence type="ECO:0000259" key="6">
    <source>
        <dbReference type="Pfam" id="PF01778"/>
    </source>
</evidence>
<dbReference type="KEGG" id="nai:NECAME_01928"/>
<name>W2TLJ1_NECAM</name>
<protein>
    <recommendedName>
        <fullName evidence="4">Large ribosomal subunit protein eL28</fullName>
    </recommendedName>
    <alternativeName>
        <fullName evidence="5">60S ribosomal protein L28</fullName>
    </alternativeName>
</protein>
<organism evidence="7 8">
    <name type="scientific">Necator americanus</name>
    <name type="common">Human hookworm</name>
    <dbReference type="NCBI Taxonomy" id="51031"/>
    <lineage>
        <taxon>Eukaryota</taxon>
        <taxon>Metazoa</taxon>
        <taxon>Ecdysozoa</taxon>
        <taxon>Nematoda</taxon>
        <taxon>Chromadorea</taxon>
        <taxon>Rhabditida</taxon>
        <taxon>Rhabditina</taxon>
        <taxon>Rhabditomorpha</taxon>
        <taxon>Strongyloidea</taxon>
        <taxon>Ancylostomatidae</taxon>
        <taxon>Bunostominae</taxon>
        <taxon>Necator</taxon>
    </lineage>
</organism>
<evidence type="ECO:0000256" key="2">
    <source>
        <dbReference type="ARBA" id="ARBA00022980"/>
    </source>
</evidence>
<dbReference type="STRING" id="51031.W2TLJ1"/>
<keyword evidence="2" id="KW-0689">Ribosomal protein</keyword>
<dbReference type="InterPro" id="IPR002672">
    <property type="entry name" value="Ribosomal_eL28"/>
</dbReference>
<keyword evidence="8" id="KW-1185">Reference proteome</keyword>
<dbReference type="Gene3D" id="3.30.390.110">
    <property type="match status" value="1"/>
</dbReference>
<feature type="non-terminal residue" evidence="7">
    <location>
        <position position="1"/>
    </location>
</feature>
<dbReference type="GeneID" id="25341968"/>
<reference evidence="8" key="1">
    <citation type="journal article" date="2014" name="Nat. Genet.">
        <title>Genome of the human hookworm Necator americanus.</title>
        <authorList>
            <person name="Tang Y.T."/>
            <person name="Gao X."/>
            <person name="Rosa B.A."/>
            <person name="Abubucker S."/>
            <person name="Hallsworth-Pepin K."/>
            <person name="Martin J."/>
            <person name="Tyagi R."/>
            <person name="Heizer E."/>
            <person name="Zhang X."/>
            <person name="Bhonagiri-Palsikar V."/>
            <person name="Minx P."/>
            <person name="Warren W.C."/>
            <person name="Wang Q."/>
            <person name="Zhan B."/>
            <person name="Hotez P.J."/>
            <person name="Sternberg P.W."/>
            <person name="Dougall A."/>
            <person name="Gaze S.T."/>
            <person name="Mulvenna J."/>
            <person name="Sotillo J."/>
            <person name="Ranganathan S."/>
            <person name="Rabelo E.M."/>
            <person name="Wilson R.K."/>
            <person name="Felgner P.L."/>
            <person name="Bethony J."/>
            <person name="Hawdon J.M."/>
            <person name="Gasser R.B."/>
            <person name="Loukas A."/>
            <person name="Mitreva M."/>
        </authorList>
    </citation>
    <scope>NUCLEOTIDE SEQUENCE [LARGE SCALE GENOMIC DNA]</scope>
</reference>
<dbReference type="InterPro" id="IPR029004">
    <property type="entry name" value="Ribosomal_eL28/Mak16"/>
</dbReference>
<proteinExistence type="inferred from homology"/>
<evidence type="ECO:0000313" key="7">
    <source>
        <dbReference type="EMBL" id="ETN82643.1"/>
    </source>
</evidence>
<dbReference type="PANTHER" id="PTHR10544">
    <property type="entry name" value="60S RIBOSOMAL PROTEIN L28"/>
    <property type="match status" value="1"/>
</dbReference>
<feature type="domain" description="Ribosomal eL28/Mak16" evidence="6">
    <location>
        <begin position="37"/>
        <end position="152"/>
    </location>
</feature>
<sequence length="166" mass="18650">ARHKEVLVSVRIAVFFKVPHSSNLLAYTVEVIMSADLTWQIIRKNSCFIRRQKGIHKHFSVEPFNLRGLNSPRFNGLISKKAMDITPAKDGKGVIVSLKVPGKVGRPAKSINTITLRNRDKMLKSVKSIAKNQGLTPFYKLAQRRAAAIVRSQQPKTKKHAKKIEA</sequence>
<gene>
    <name evidence="7" type="ORF">NECAME_01928</name>
</gene>
<dbReference type="CTD" id="25341968"/>
<dbReference type="OMA" id="GKYGQRP"/>
<evidence type="ECO:0000256" key="4">
    <source>
        <dbReference type="ARBA" id="ARBA00035223"/>
    </source>
</evidence>
<dbReference type="GO" id="GO:0005840">
    <property type="term" value="C:ribosome"/>
    <property type="evidence" value="ECO:0007669"/>
    <property type="project" value="UniProtKB-KW"/>
</dbReference>
<evidence type="ECO:0000256" key="1">
    <source>
        <dbReference type="ARBA" id="ARBA00007926"/>
    </source>
</evidence>
<dbReference type="GO" id="GO:0003735">
    <property type="term" value="F:structural constituent of ribosome"/>
    <property type="evidence" value="ECO:0007669"/>
    <property type="project" value="InterPro"/>
</dbReference>
<dbReference type="Pfam" id="PF01778">
    <property type="entry name" value="Ribosomal_L28e"/>
    <property type="match status" value="1"/>
</dbReference>
<dbReference type="GO" id="GO:0006412">
    <property type="term" value="P:translation"/>
    <property type="evidence" value="ECO:0007669"/>
    <property type="project" value="InterPro"/>
</dbReference>
<evidence type="ECO:0000256" key="3">
    <source>
        <dbReference type="ARBA" id="ARBA00023274"/>
    </source>
</evidence>
<dbReference type="OrthoDB" id="338850at2759"/>
<evidence type="ECO:0000256" key="5">
    <source>
        <dbReference type="ARBA" id="ARBA00035330"/>
    </source>
</evidence>
<dbReference type="EMBL" id="KI658411">
    <property type="protein sequence ID" value="ETN82643.1"/>
    <property type="molecule type" value="Genomic_DNA"/>
</dbReference>
<dbReference type="GO" id="GO:1990904">
    <property type="term" value="C:ribonucleoprotein complex"/>
    <property type="evidence" value="ECO:0007669"/>
    <property type="project" value="UniProtKB-KW"/>
</dbReference>
<dbReference type="AlphaFoldDB" id="W2TLJ1"/>
<comment type="similarity">
    <text evidence="1">Belongs to the eukaryotic ribosomal protein eL28 family.</text>
</comment>
<keyword evidence="3" id="KW-0687">Ribonucleoprotein</keyword>